<dbReference type="AlphaFoldDB" id="A0A0B7NEM2"/>
<dbReference type="EMBL" id="LN732700">
    <property type="protein sequence ID" value="CEP15866.1"/>
    <property type="molecule type" value="Genomic_DNA"/>
</dbReference>
<gene>
    <name evidence="1" type="primary">PARPA_10110.1 scaffold 39588</name>
</gene>
<keyword evidence="2" id="KW-1185">Reference proteome</keyword>
<reference evidence="1 2" key="1">
    <citation type="submission" date="2014-09" db="EMBL/GenBank/DDBJ databases">
        <authorList>
            <person name="Ellenberger Sabrina"/>
        </authorList>
    </citation>
    <scope>NUCLEOTIDE SEQUENCE [LARGE SCALE GENOMIC DNA]</scope>
    <source>
        <strain evidence="1 2">CBS 412.66</strain>
    </source>
</reference>
<protein>
    <submittedName>
        <fullName evidence="1">Uncharacterized protein</fullName>
    </submittedName>
</protein>
<evidence type="ECO:0000313" key="1">
    <source>
        <dbReference type="EMBL" id="CEP15866.1"/>
    </source>
</evidence>
<sequence>MYQRHNSEGFTLSKATGLKVPDFIHKGILITCTRSENQDNESLFNDVDLRRLKKSPREEIWVTLELEEFLSS</sequence>
<dbReference type="Proteomes" id="UP000054107">
    <property type="component" value="Unassembled WGS sequence"/>
</dbReference>
<proteinExistence type="predicted"/>
<organism evidence="1 2">
    <name type="scientific">Parasitella parasitica</name>
    <dbReference type="NCBI Taxonomy" id="35722"/>
    <lineage>
        <taxon>Eukaryota</taxon>
        <taxon>Fungi</taxon>
        <taxon>Fungi incertae sedis</taxon>
        <taxon>Mucoromycota</taxon>
        <taxon>Mucoromycotina</taxon>
        <taxon>Mucoromycetes</taxon>
        <taxon>Mucorales</taxon>
        <taxon>Mucorineae</taxon>
        <taxon>Mucoraceae</taxon>
        <taxon>Parasitella</taxon>
    </lineage>
</organism>
<name>A0A0B7NEM2_9FUNG</name>
<evidence type="ECO:0000313" key="2">
    <source>
        <dbReference type="Proteomes" id="UP000054107"/>
    </source>
</evidence>
<accession>A0A0B7NEM2</accession>